<evidence type="ECO:0000313" key="3">
    <source>
        <dbReference type="Proteomes" id="UP001153954"/>
    </source>
</evidence>
<accession>A0AAU9UJF2</accession>
<name>A0AAU9UJF2_EUPED</name>
<dbReference type="AlphaFoldDB" id="A0AAU9UJF2"/>
<comment type="caution">
    <text evidence="2">The sequence shown here is derived from an EMBL/GenBank/DDBJ whole genome shotgun (WGS) entry which is preliminary data.</text>
</comment>
<sequence length="78" mass="8979">MRACHPRTKNEQASVINEILLKSFEMVKYQYKSVNSVMNTDDAIHYLVEFLNTLKPPDLPTHILKLRVGTPIIYCCAI</sequence>
<organism evidence="2 3">
    <name type="scientific">Euphydryas editha</name>
    <name type="common">Edith's checkerspot</name>
    <dbReference type="NCBI Taxonomy" id="104508"/>
    <lineage>
        <taxon>Eukaryota</taxon>
        <taxon>Metazoa</taxon>
        <taxon>Ecdysozoa</taxon>
        <taxon>Arthropoda</taxon>
        <taxon>Hexapoda</taxon>
        <taxon>Insecta</taxon>
        <taxon>Pterygota</taxon>
        <taxon>Neoptera</taxon>
        <taxon>Endopterygota</taxon>
        <taxon>Lepidoptera</taxon>
        <taxon>Glossata</taxon>
        <taxon>Ditrysia</taxon>
        <taxon>Papilionoidea</taxon>
        <taxon>Nymphalidae</taxon>
        <taxon>Nymphalinae</taxon>
        <taxon>Euphydryas</taxon>
    </lineage>
</organism>
<keyword evidence="3" id="KW-1185">Reference proteome</keyword>
<dbReference type="EMBL" id="CAKOGL010000021">
    <property type="protein sequence ID" value="CAH2099293.1"/>
    <property type="molecule type" value="Genomic_DNA"/>
</dbReference>
<dbReference type="Proteomes" id="UP001153954">
    <property type="component" value="Unassembled WGS sequence"/>
</dbReference>
<proteinExistence type="predicted"/>
<protein>
    <recommendedName>
        <fullName evidence="1">DNA helicase Pif1-like 2B domain-containing protein</fullName>
    </recommendedName>
</protein>
<evidence type="ECO:0000313" key="2">
    <source>
        <dbReference type="EMBL" id="CAH2099293.1"/>
    </source>
</evidence>
<feature type="domain" description="DNA helicase Pif1-like 2B" evidence="1">
    <location>
        <begin position="49"/>
        <end position="73"/>
    </location>
</feature>
<dbReference type="Pfam" id="PF21530">
    <property type="entry name" value="Pif1_2B_dom"/>
    <property type="match status" value="1"/>
</dbReference>
<evidence type="ECO:0000259" key="1">
    <source>
        <dbReference type="Pfam" id="PF21530"/>
    </source>
</evidence>
<dbReference type="InterPro" id="IPR049163">
    <property type="entry name" value="Pif1-like_2B_dom"/>
</dbReference>
<gene>
    <name evidence="2" type="ORF">EEDITHA_LOCUS14292</name>
</gene>
<reference evidence="2" key="1">
    <citation type="submission" date="2022-03" db="EMBL/GenBank/DDBJ databases">
        <authorList>
            <person name="Tunstrom K."/>
        </authorList>
    </citation>
    <scope>NUCLEOTIDE SEQUENCE</scope>
</reference>
<dbReference type="PANTHER" id="PTHR10492">
    <property type="match status" value="1"/>
</dbReference>